<evidence type="ECO:0000313" key="5">
    <source>
        <dbReference type="Proteomes" id="UP001642360"/>
    </source>
</evidence>
<dbReference type="PROSITE" id="PS50294">
    <property type="entry name" value="WD_REPEATS_REGION"/>
    <property type="match status" value="3"/>
</dbReference>
<protein>
    <recommendedName>
        <fullName evidence="6">WD repeat-containing protein 44</fullName>
    </recommendedName>
</protein>
<feature type="repeat" description="WD" evidence="3">
    <location>
        <begin position="265"/>
        <end position="306"/>
    </location>
</feature>
<dbReference type="PANTHER" id="PTHR14221:SF57">
    <property type="entry name" value="TRANSDUCIN_WD40 REPEAT-LIKE SUPERFAMILY PROTEIN"/>
    <property type="match status" value="1"/>
</dbReference>
<reference evidence="4 5" key="1">
    <citation type="submission" date="2024-02" db="EMBL/GenBank/DDBJ databases">
        <authorList>
            <person name="Vignale AGUSTIN F."/>
            <person name="Sosa J E."/>
            <person name="Modenutti C."/>
        </authorList>
    </citation>
    <scope>NUCLEOTIDE SEQUENCE [LARGE SCALE GENOMIC DNA]</scope>
</reference>
<dbReference type="PRINTS" id="PR00320">
    <property type="entry name" value="GPROTEINBRPT"/>
</dbReference>
<dbReference type="InterPro" id="IPR001680">
    <property type="entry name" value="WD40_rpt"/>
</dbReference>
<dbReference type="EMBL" id="CAUOFW020007385">
    <property type="protein sequence ID" value="CAK9179011.1"/>
    <property type="molecule type" value="Genomic_DNA"/>
</dbReference>
<evidence type="ECO:0000256" key="2">
    <source>
        <dbReference type="ARBA" id="ARBA00022737"/>
    </source>
</evidence>
<dbReference type="PROSITE" id="PS50082">
    <property type="entry name" value="WD_REPEATS_2"/>
    <property type="match status" value="3"/>
</dbReference>
<evidence type="ECO:0000256" key="3">
    <source>
        <dbReference type="PROSITE-ProRule" id="PRU00221"/>
    </source>
</evidence>
<accession>A0ABC8UF16</accession>
<dbReference type="InterPro" id="IPR020472">
    <property type="entry name" value="WD40_PAC1"/>
</dbReference>
<gene>
    <name evidence="4" type="ORF">ILEXP_LOCUS48945</name>
</gene>
<evidence type="ECO:0008006" key="6">
    <source>
        <dbReference type="Google" id="ProtNLM"/>
    </source>
</evidence>
<evidence type="ECO:0000256" key="1">
    <source>
        <dbReference type="ARBA" id="ARBA00022574"/>
    </source>
</evidence>
<organism evidence="4 5">
    <name type="scientific">Ilex paraguariensis</name>
    <name type="common">yerba mate</name>
    <dbReference type="NCBI Taxonomy" id="185542"/>
    <lineage>
        <taxon>Eukaryota</taxon>
        <taxon>Viridiplantae</taxon>
        <taxon>Streptophyta</taxon>
        <taxon>Embryophyta</taxon>
        <taxon>Tracheophyta</taxon>
        <taxon>Spermatophyta</taxon>
        <taxon>Magnoliopsida</taxon>
        <taxon>eudicotyledons</taxon>
        <taxon>Gunneridae</taxon>
        <taxon>Pentapetalae</taxon>
        <taxon>asterids</taxon>
        <taxon>campanulids</taxon>
        <taxon>Aquifoliales</taxon>
        <taxon>Aquifoliaceae</taxon>
        <taxon>Ilex</taxon>
    </lineage>
</organism>
<dbReference type="Gene3D" id="2.130.10.10">
    <property type="entry name" value="YVTN repeat-like/Quinoprotein amine dehydrogenase"/>
    <property type="match status" value="1"/>
</dbReference>
<evidence type="ECO:0000313" key="4">
    <source>
        <dbReference type="EMBL" id="CAK9179011.1"/>
    </source>
</evidence>
<dbReference type="SUPFAM" id="SSF50978">
    <property type="entry name" value="WD40 repeat-like"/>
    <property type="match status" value="1"/>
</dbReference>
<dbReference type="InterPro" id="IPR015943">
    <property type="entry name" value="WD40/YVTN_repeat-like_dom_sf"/>
</dbReference>
<dbReference type="SMART" id="SM00320">
    <property type="entry name" value="WD40"/>
    <property type="match status" value="5"/>
</dbReference>
<name>A0ABC8UF16_9AQUA</name>
<proteinExistence type="predicted"/>
<dbReference type="Proteomes" id="UP001642360">
    <property type="component" value="Unassembled WGS sequence"/>
</dbReference>
<dbReference type="InterPro" id="IPR040324">
    <property type="entry name" value="WDR44/Dgr2"/>
</dbReference>
<keyword evidence="1 3" id="KW-0853">WD repeat</keyword>
<feature type="repeat" description="WD" evidence="3">
    <location>
        <begin position="409"/>
        <end position="441"/>
    </location>
</feature>
<dbReference type="PANTHER" id="PTHR14221">
    <property type="entry name" value="WD REPEAT DOMAIN 44"/>
    <property type="match status" value="1"/>
</dbReference>
<dbReference type="AlphaFoldDB" id="A0ABC8UF16"/>
<keyword evidence="2" id="KW-0677">Repeat</keyword>
<keyword evidence="5" id="KW-1185">Reference proteome</keyword>
<comment type="caution">
    <text evidence="4">The sequence shown here is derived from an EMBL/GenBank/DDBJ whole genome shotgun (WGS) entry which is preliminary data.</text>
</comment>
<dbReference type="Pfam" id="PF00400">
    <property type="entry name" value="WD40"/>
    <property type="match status" value="4"/>
</dbReference>
<sequence length="787" mass="88169">MGSFSDDDEEYRFFDACADLDSDCMRCPESSCLVDYCVYSSFDCDVWIRSPRSIQERRSKFFQWFGLDLDMTTADNSVYVNGDVFKGETERIIESSGAVLRTSIFRNEFSCNQSSVSSWSSDVLDLSRGSGSNEGFICRSGDSNGAMECNLGELGQAGKLGKAQVVGVNQLVTAEGLENSSGSSCSVQHAVQREIGVDSNLSRTMNRSKSGWLSRLLSMACIVDEHGKSDYGSDQNQGHGVQRVRVHHSKKQSKELSALFLGQDIQAHEGSIIAMKFSFDGQFLASAGEDRIVRVWQVVEDERSNETDILDIDPSCVYFTVNTLSELAPLVPEKEKISKLKNLRKTADSACVIFPPKVFRLLEKPIHEFHGHGAEILDLSWSTNNYLISSSTDKTVRLWRVGCEHCLRVFSHSNYVTCVQFDPVDENHFISGSIDGKVRIWAIDRCQVVDWTAIRDIVTAIGYRPDGQGGIIGTLTGNCRLFNLTGNPNSPYNHFQLEALACLNSKRKSQGKRIIGFEFFPQDSSKVMVTSADSQVRILYGVNVIGKYRGPRNAGNQISAFFTSDGKHVVSACKDSNVYVWNCISQEESSLSQQKTIKSFECFTTDASVAIPWPGLKSRKLDNGLQLRALDDNLPKMLPLSSSPCFTLGQEFLLEPMTKGSATWPEEKLPSSSQQPVLSTVCKSEYKFLKTSCQSSSNSHAWGLYFFEMRLERRSLEIRDDSSWVRYLTASNAAIHCCLGWNQNCKWIARYDRWQQLDRRDVIAASDQRTAEVEMYFQDICIWDSPV</sequence>
<feature type="repeat" description="WD" evidence="3">
    <location>
        <begin position="369"/>
        <end position="401"/>
    </location>
</feature>
<dbReference type="InterPro" id="IPR036322">
    <property type="entry name" value="WD40_repeat_dom_sf"/>
</dbReference>